<feature type="compositionally biased region" description="Low complexity" evidence="2">
    <location>
        <begin position="19"/>
        <end position="35"/>
    </location>
</feature>
<name>A0A9W4XBY7_9GLOM</name>
<dbReference type="GO" id="GO:0019784">
    <property type="term" value="F:deNEDDylase activity"/>
    <property type="evidence" value="ECO:0007669"/>
    <property type="project" value="InterPro"/>
</dbReference>
<dbReference type="AlphaFoldDB" id="A0A9W4XBY7"/>
<dbReference type="InterPro" id="IPR044613">
    <property type="entry name" value="Nep1/2-like"/>
</dbReference>
<feature type="non-terminal residue" evidence="3">
    <location>
        <position position="1"/>
    </location>
</feature>
<dbReference type="SUPFAM" id="SSF54001">
    <property type="entry name" value="Cysteine proteinases"/>
    <property type="match status" value="1"/>
</dbReference>
<protein>
    <submittedName>
        <fullName evidence="3">10550_t:CDS:1</fullName>
    </submittedName>
</protein>
<dbReference type="InterPro" id="IPR038765">
    <property type="entry name" value="Papain-like_cys_pep_sf"/>
</dbReference>
<accession>A0A9W4XBY7</accession>
<dbReference type="GO" id="GO:0008234">
    <property type="term" value="F:cysteine-type peptidase activity"/>
    <property type="evidence" value="ECO:0007669"/>
    <property type="project" value="UniProtKB-KW"/>
</dbReference>
<dbReference type="PANTHER" id="PTHR46468:SF1">
    <property type="entry name" value="SENTRIN-SPECIFIC PROTEASE 8"/>
    <property type="match status" value="1"/>
</dbReference>
<dbReference type="OrthoDB" id="5065855at2759"/>
<proteinExistence type="predicted"/>
<dbReference type="Proteomes" id="UP001153678">
    <property type="component" value="Unassembled WGS sequence"/>
</dbReference>
<feature type="region of interest" description="Disordered" evidence="2">
    <location>
        <begin position="7"/>
        <end position="44"/>
    </location>
</feature>
<evidence type="ECO:0000256" key="1">
    <source>
        <dbReference type="ARBA" id="ARBA00022807"/>
    </source>
</evidence>
<organism evidence="3 4">
    <name type="scientific">Funneliformis geosporum</name>
    <dbReference type="NCBI Taxonomy" id="1117311"/>
    <lineage>
        <taxon>Eukaryota</taxon>
        <taxon>Fungi</taxon>
        <taxon>Fungi incertae sedis</taxon>
        <taxon>Mucoromycota</taxon>
        <taxon>Glomeromycotina</taxon>
        <taxon>Glomeromycetes</taxon>
        <taxon>Glomerales</taxon>
        <taxon>Glomeraceae</taxon>
        <taxon>Funneliformis</taxon>
    </lineage>
</organism>
<evidence type="ECO:0000313" key="4">
    <source>
        <dbReference type="Proteomes" id="UP001153678"/>
    </source>
</evidence>
<evidence type="ECO:0000313" key="3">
    <source>
        <dbReference type="EMBL" id="CAI2200465.1"/>
    </source>
</evidence>
<keyword evidence="1" id="KW-0788">Thiol protease</keyword>
<gene>
    <name evidence="3" type="ORF">FWILDA_LOCUS19582</name>
</gene>
<evidence type="ECO:0000256" key="2">
    <source>
        <dbReference type="SAM" id="MobiDB-lite"/>
    </source>
</evidence>
<keyword evidence="4" id="KW-1185">Reference proteome</keyword>
<reference evidence="3" key="1">
    <citation type="submission" date="2022-08" db="EMBL/GenBank/DDBJ databases">
        <authorList>
            <person name="Kallberg Y."/>
            <person name="Tangrot J."/>
            <person name="Rosling A."/>
        </authorList>
    </citation>
    <scope>NUCLEOTIDE SEQUENCE</scope>
    <source>
        <strain evidence="3">Wild A</strain>
    </source>
</reference>
<dbReference type="GO" id="GO:0000338">
    <property type="term" value="P:protein deneddylation"/>
    <property type="evidence" value="ECO:0007669"/>
    <property type="project" value="TreeGrafter"/>
</dbReference>
<sequence length="124" mass="13961">IIVFINHGIEKKRNEKSENNPQKSPKQPPNNDNPKPSNPPIDTKNWWLTDEEIKHTYQEIRKGITNSPEIQLVSPSVARVIQEGGEISQELKKAKLIFFPINNSEQHETAGAGSHWTLLVFAGG</sequence>
<keyword evidence="1" id="KW-0378">Hydrolase</keyword>
<feature type="compositionally biased region" description="Basic and acidic residues" evidence="2">
    <location>
        <begin position="8"/>
        <end position="18"/>
    </location>
</feature>
<dbReference type="Gene3D" id="3.40.395.10">
    <property type="entry name" value="Adenoviral Proteinase, Chain A"/>
    <property type="match status" value="1"/>
</dbReference>
<keyword evidence="1" id="KW-0645">Protease</keyword>
<comment type="caution">
    <text evidence="3">The sequence shown here is derived from an EMBL/GenBank/DDBJ whole genome shotgun (WGS) entry which is preliminary data.</text>
</comment>
<dbReference type="PANTHER" id="PTHR46468">
    <property type="entry name" value="SENTRIN-SPECIFIC PROTEASE 8"/>
    <property type="match status" value="1"/>
</dbReference>
<feature type="non-terminal residue" evidence="3">
    <location>
        <position position="124"/>
    </location>
</feature>
<dbReference type="EMBL" id="CAMKVN010024452">
    <property type="protein sequence ID" value="CAI2200465.1"/>
    <property type="molecule type" value="Genomic_DNA"/>
</dbReference>